<reference evidence="3 4" key="1">
    <citation type="submission" date="2005-11" db="EMBL/GenBank/DDBJ databases">
        <title>The complete genome sequence of Lawsonia intracellularis: the causative agent of proliferative enteropathy.</title>
        <authorList>
            <person name="Kaur K."/>
            <person name="Zhang Q."/>
            <person name="Beckler D."/>
            <person name="Munir S."/>
            <person name="Li L."/>
            <person name="Kinsley K."/>
            <person name="Herron L."/>
            <person name="Peterson A."/>
            <person name="May B."/>
            <person name="Singh S."/>
            <person name="Gebhart C."/>
            <person name="Kapur V."/>
        </authorList>
    </citation>
    <scope>NUCLEOTIDE SEQUENCE [LARGE SCALE GENOMIC DNA]</scope>
    <source>
        <strain evidence="3 4">PHE/MN1-00</strain>
        <plasmid evidence="4">pLaw1</plasmid>
    </source>
</reference>
<gene>
    <name evidence="3" type="ordered locus">LIA025</name>
</gene>
<dbReference type="EMBL" id="AM180253">
    <property type="protein sequence ID" value="CAJ53948.1"/>
    <property type="molecule type" value="Genomic_DNA"/>
</dbReference>
<protein>
    <submittedName>
        <fullName evidence="3">Plasmid stabilization system protein</fullName>
    </submittedName>
</protein>
<dbReference type="Proteomes" id="UP000002430">
    <property type="component" value="Plasmid 1"/>
</dbReference>
<dbReference type="PANTHER" id="PTHR33755">
    <property type="entry name" value="TOXIN PARE1-RELATED"/>
    <property type="match status" value="1"/>
</dbReference>
<accession>Q1MP09</accession>
<proteinExistence type="inferred from homology"/>
<evidence type="ECO:0000256" key="1">
    <source>
        <dbReference type="ARBA" id="ARBA00006226"/>
    </source>
</evidence>
<sequence length="110" mass="12863">MSNNAFDVLLTSEAEDDLFEIFLYIMHTDSLEQAKIARIKLEKKIVSLSSMPERGKYTPELLQLGISTIRELNVHPWRIFYRIKDDHVEVAAIFDGRRNLEDILLNRLVM</sequence>
<evidence type="ECO:0000313" key="4">
    <source>
        <dbReference type="Proteomes" id="UP000002430"/>
    </source>
</evidence>
<name>Q1MP09_LAWIP</name>
<comment type="similarity">
    <text evidence="1">Belongs to the RelE toxin family.</text>
</comment>
<geneLocation type="plasmid" evidence="4">
    <name>pLaw1</name>
</geneLocation>
<dbReference type="InterPro" id="IPR035093">
    <property type="entry name" value="RelE/ParE_toxin_dom_sf"/>
</dbReference>
<dbReference type="KEGG" id="lip:LIA025"/>
<dbReference type="InterPro" id="IPR007712">
    <property type="entry name" value="RelE/ParE_toxin"/>
</dbReference>
<dbReference type="InterPro" id="IPR051803">
    <property type="entry name" value="TA_system_RelE-like_toxin"/>
</dbReference>
<dbReference type="Gene3D" id="3.30.2310.20">
    <property type="entry name" value="RelE-like"/>
    <property type="match status" value="1"/>
</dbReference>
<evidence type="ECO:0000313" key="3">
    <source>
        <dbReference type="EMBL" id="CAJ53948.1"/>
    </source>
</evidence>
<keyword evidence="3" id="KW-0614">Plasmid</keyword>
<keyword evidence="4" id="KW-1185">Reference proteome</keyword>
<organism evidence="3 4">
    <name type="scientific">Lawsonia intracellularis (strain PHE/MN1-00)</name>
    <dbReference type="NCBI Taxonomy" id="363253"/>
    <lineage>
        <taxon>Bacteria</taxon>
        <taxon>Pseudomonadati</taxon>
        <taxon>Thermodesulfobacteriota</taxon>
        <taxon>Desulfovibrionia</taxon>
        <taxon>Desulfovibrionales</taxon>
        <taxon>Desulfovibrionaceae</taxon>
        <taxon>Lawsonia</taxon>
    </lineage>
</organism>
<dbReference type="RefSeq" id="WP_011527291.1">
    <property type="nucleotide sequence ID" value="NC_008012.1"/>
</dbReference>
<evidence type="ECO:0000256" key="2">
    <source>
        <dbReference type="ARBA" id="ARBA00022649"/>
    </source>
</evidence>
<dbReference type="OrthoDB" id="5574284at2"/>
<dbReference type="SUPFAM" id="SSF143011">
    <property type="entry name" value="RelE-like"/>
    <property type="match status" value="1"/>
</dbReference>
<dbReference type="Pfam" id="PF05016">
    <property type="entry name" value="ParE_toxin"/>
    <property type="match status" value="1"/>
</dbReference>
<dbReference type="AlphaFoldDB" id="Q1MP09"/>
<dbReference type="HOGENOM" id="CLU_147162_4_0_7"/>
<keyword evidence="2" id="KW-1277">Toxin-antitoxin system</keyword>